<keyword evidence="11" id="KW-1185">Reference proteome</keyword>
<feature type="domain" description="Guanylate kinase-like" evidence="9">
    <location>
        <begin position="19"/>
        <end position="200"/>
    </location>
</feature>
<dbReference type="NCBIfam" id="TIGR03263">
    <property type="entry name" value="guanyl_kin"/>
    <property type="match status" value="1"/>
</dbReference>
<dbReference type="RefSeq" id="WP_171183448.1">
    <property type="nucleotide sequence ID" value="NZ_WTPX01000009.1"/>
</dbReference>
<protein>
    <recommendedName>
        <fullName evidence="3">Guanylate kinase</fullName>
        <ecNumber evidence="2">2.7.4.8</ecNumber>
    </recommendedName>
    <alternativeName>
        <fullName evidence="8">GMP kinase</fullName>
    </alternativeName>
</protein>
<dbReference type="Gene3D" id="3.40.50.300">
    <property type="entry name" value="P-loop containing nucleotide triphosphate hydrolases"/>
    <property type="match status" value="1"/>
</dbReference>
<dbReference type="Proteomes" id="UP000609651">
    <property type="component" value="Unassembled WGS sequence"/>
</dbReference>
<dbReference type="PROSITE" id="PS00856">
    <property type="entry name" value="GUANYLATE_KINASE_1"/>
    <property type="match status" value="1"/>
</dbReference>
<accession>A0ABX1VAL0</accession>
<evidence type="ECO:0000256" key="1">
    <source>
        <dbReference type="ARBA" id="ARBA00005790"/>
    </source>
</evidence>
<organism evidence="10 11">
    <name type="scientific">Alienimonas chondri</name>
    <dbReference type="NCBI Taxonomy" id="2681879"/>
    <lineage>
        <taxon>Bacteria</taxon>
        <taxon>Pseudomonadati</taxon>
        <taxon>Planctomycetota</taxon>
        <taxon>Planctomycetia</taxon>
        <taxon>Planctomycetales</taxon>
        <taxon>Planctomycetaceae</taxon>
        <taxon>Alienimonas</taxon>
    </lineage>
</organism>
<dbReference type="EMBL" id="WTPX01000009">
    <property type="protein sequence ID" value="NNJ24471.1"/>
    <property type="molecule type" value="Genomic_DNA"/>
</dbReference>
<keyword evidence="6 10" id="KW-0418">Kinase</keyword>
<dbReference type="Pfam" id="PF00625">
    <property type="entry name" value="Guanylate_kin"/>
    <property type="match status" value="1"/>
</dbReference>
<dbReference type="InterPro" id="IPR008144">
    <property type="entry name" value="Guanylate_kin-like_dom"/>
</dbReference>
<dbReference type="GO" id="GO:0004385">
    <property type="term" value="F:GMP kinase activity"/>
    <property type="evidence" value="ECO:0007669"/>
    <property type="project" value="UniProtKB-EC"/>
</dbReference>
<comment type="similarity">
    <text evidence="1">Belongs to the guanylate kinase family.</text>
</comment>
<keyword evidence="4 10" id="KW-0808">Transferase</keyword>
<dbReference type="SMART" id="SM00072">
    <property type="entry name" value="GuKc"/>
    <property type="match status" value="1"/>
</dbReference>
<evidence type="ECO:0000256" key="7">
    <source>
        <dbReference type="ARBA" id="ARBA00022840"/>
    </source>
</evidence>
<evidence type="ECO:0000259" key="9">
    <source>
        <dbReference type="PROSITE" id="PS50052"/>
    </source>
</evidence>
<evidence type="ECO:0000313" key="10">
    <source>
        <dbReference type="EMBL" id="NNJ24471.1"/>
    </source>
</evidence>
<sequence length="205" mass="22298">MSEPGADSATDDVDHAANARILILSGPSGSGKSTVVRALVAACPEPVRSCVSATTRPPRAGEIDGKDYHFLTDADFHRRRDAGEFLETAEVHGRGYWYGTLWSEIDAAAAAQAWALLEIDVAGARTVLTRYPDAVTVFLSTSTEAEFEQRLRSRGTEGEEEIRRRIETARAELAEADGYRFRVYNDDLPAAVAQLCELLASHSPS</sequence>
<name>A0ABX1VAL0_9PLAN</name>
<evidence type="ECO:0000256" key="6">
    <source>
        <dbReference type="ARBA" id="ARBA00022777"/>
    </source>
</evidence>
<evidence type="ECO:0000256" key="2">
    <source>
        <dbReference type="ARBA" id="ARBA00012961"/>
    </source>
</evidence>
<evidence type="ECO:0000256" key="3">
    <source>
        <dbReference type="ARBA" id="ARBA00016296"/>
    </source>
</evidence>
<dbReference type="SUPFAM" id="SSF52540">
    <property type="entry name" value="P-loop containing nucleoside triphosphate hydrolases"/>
    <property type="match status" value="1"/>
</dbReference>
<dbReference type="InterPro" id="IPR027417">
    <property type="entry name" value="P-loop_NTPase"/>
</dbReference>
<evidence type="ECO:0000256" key="4">
    <source>
        <dbReference type="ARBA" id="ARBA00022679"/>
    </source>
</evidence>
<gene>
    <name evidence="10" type="primary">gmk</name>
    <name evidence="10" type="ORF">LzC2_05280</name>
</gene>
<dbReference type="InterPro" id="IPR017665">
    <property type="entry name" value="Guanylate_kinase"/>
</dbReference>
<dbReference type="PROSITE" id="PS50052">
    <property type="entry name" value="GUANYLATE_KINASE_2"/>
    <property type="match status" value="1"/>
</dbReference>
<dbReference type="PANTHER" id="PTHR23117">
    <property type="entry name" value="GUANYLATE KINASE-RELATED"/>
    <property type="match status" value="1"/>
</dbReference>
<evidence type="ECO:0000313" key="11">
    <source>
        <dbReference type="Proteomes" id="UP000609651"/>
    </source>
</evidence>
<keyword evidence="5" id="KW-0547">Nucleotide-binding</keyword>
<dbReference type="InterPro" id="IPR008145">
    <property type="entry name" value="GK/Ca_channel_bsu"/>
</dbReference>
<reference evidence="10 11" key="1">
    <citation type="journal article" date="2020" name="Syst. Appl. Microbiol.">
        <title>Alienimonas chondri sp. nov., a novel planctomycete isolated from the biofilm of the red alga Chondrus crispus.</title>
        <authorList>
            <person name="Vitorino I."/>
            <person name="Albuquerque L."/>
            <person name="Wiegand S."/>
            <person name="Kallscheuer N."/>
            <person name="da Costa M.S."/>
            <person name="Lobo-da-Cunha A."/>
            <person name="Jogler C."/>
            <person name="Lage O.M."/>
        </authorList>
    </citation>
    <scope>NUCLEOTIDE SEQUENCE [LARGE SCALE GENOMIC DNA]</scope>
    <source>
        <strain evidence="10 11">LzC2</strain>
    </source>
</reference>
<dbReference type="InterPro" id="IPR020590">
    <property type="entry name" value="Guanylate_kinase_CS"/>
</dbReference>
<dbReference type="PANTHER" id="PTHR23117:SF13">
    <property type="entry name" value="GUANYLATE KINASE"/>
    <property type="match status" value="1"/>
</dbReference>
<comment type="caution">
    <text evidence="10">The sequence shown here is derived from an EMBL/GenBank/DDBJ whole genome shotgun (WGS) entry which is preliminary data.</text>
</comment>
<evidence type="ECO:0000256" key="5">
    <source>
        <dbReference type="ARBA" id="ARBA00022741"/>
    </source>
</evidence>
<dbReference type="Gene3D" id="3.30.63.10">
    <property type="entry name" value="Guanylate Kinase phosphate binding domain"/>
    <property type="match status" value="1"/>
</dbReference>
<dbReference type="CDD" id="cd00071">
    <property type="entry name" value="GMPK"/>
    <property type="match status" value="1"/>
</dbReference>
<keyword evidence="7" id="KW-0067">ATP-binding</keyword>
<evidence type="ECO:0000256" key="8">
    <source>
        <dbReference type="ARBA" id="ARBA00030128"/>
    </source>
</evidence>
<proteinExistence type="inferred from homology"/>
<dbReference type="EC" id="2.7.4.8" evidence="2"/>